<sequence length="618" mass="72935">MITMSSFKHAGLIISIITSLISCTHNKNYTTTFQPELAKAEAIMYRYPDSALHILQGIQPDNPSNNEQYATWALLMTQAQYKNQIEQSDSLINIAYSYFINQDNAQRKALALYYKGILCHESHHAEDALSFYLEATTEIEKTNDYQLGFLINSEIGLMYLYRKLNDYAMEYFEKAHHNAELSNNQTYIAFSFIYIARAFSQKKQYNKAIEYYEKAIKIGQVNNYPTILASAMNETSFLFLKTGENKKALQYAKDCIKIKKTDQRIFSLGDTYRYLKMYDSAYFYLNQASLSPNIHTARSAYQALFYISQEEKDYKKAVEYSNKLWFYQDSIGKTDRNKALIEMQEKYDQQKIINENNLSQIKKDRIIRNVLIALIILSFIIAITNYLYQRKIVSQKQEILEKEEKIRYFTMKIHENETLINRNKMRIEELTIQMEGSQEIKEQWKEQNKIRQEIQQQNEMLKLENNKLQNHISNYAQSLKEKSKELEAMEHLSEENQYLHKREAFLCNQLINQTELFNKLKTTKYIDDQLWQEIKEKIDLLFDNYTKRLYHQIPSLTDGDIQICCLIKLRFSNGDIANMLAISPTSVSKRKLRLKERIVQEIGSLGENQSLDLWLMEY</sequence>
<feature type="coiled-coil region" evidence="2">
    <location>
        <begin position="427"/>
        <end position="496"/>
    </location>
</feature>
<dbReference type="InterPro" id="IPR011990">
    <property type="entry name" value="TPR-like_helical_dom_sf"/>
</dbReference>
<dbReference type="Gene3D" id="1.25.40.10">
    <property type="entry name" value="Tetratricopeptide repeat domain"/>
    <property type="match status" value="2"/>
</dbReference>
<evidence type="ECO:0000313" key="10">
    <source>
        <dbReference type="Proteomes" id="UP000481616"/>
    </source>
</evidence>
<dbReference type="RefSeq" id="WP_032934090.1">
    <property type="nucleotide sequence ID" value="NZ_BAABZF010000001.1"/>
</dbReference>
<evidence type="ECO:0000256" key="3">
    <source>
        <dbReference type="SAM" id="Phobius"/>
    </source>
</evidence>
<keyword evidence="3" id="KW-1133">Transmembrane helix</keyword>
<dbReference type="Proteomes" id="UP001181086">
    <property type="component" value="Unassembled WGS sequence"/>
</dbReference>
<dbReference type="SMART" id="SM00028">
    <property type="entry name" value="TPR"/>
    <property type="match status" value="4"/>
</dbReference>
<dbReference type="EMBL" id="VVZB01000007">
    <property type="protein sequence ID" value="KAA5381935.1"/>
    <property type="molecule type" value="Genomic_DNA"/>
</dbReference>
<evidence type="ECO:0000313" key="4">
    <source>
        <dbReference type="EMBL" id="KAA5381935.1"/>
    </source>
</evidence>
<evidence type="ECO:0000313" key="8">
    <source>
        <dbReference type="Proteomes" id="UP000347681"/>
    </source>
</evidence>
<dbReference type="AlphaFoldDB" id="A0A4Q5HQM4"/>
<evidence type="ECO:0000313" key="5">
    <source>
        <dbReference type="EMBL" id="KAA5395897.1"/>
    </source>
</evidence>
<dbReference type="EMBL" id="VVYY01000014">
    <property type="protein sequence ID" value="KAA5395897.1"/>
    <property type="molecule type" value="Genomic_DNA"/>
</dbReference>
<keyword evidence="2" id="KW-0175">Coiled coil</keyword>
<evidence type="ECO:0000256" key="1">
    <source>
        <dbReference type="PROSITE-ProRule" id="PRU00339"/>
    </source>
</evidence>
<evidence type="ECO:0000256" key="2">
    <source>
        <dbReference type="SAM" id="Coils"/>
    </source>
</evidence>
<name>A0A4Q5HQM4_9BACT</name>
<comment type="caution">
    <text evidence="6">The sequence shown here is derived from an EMBL/GenBank/DDBJ whole genome shotgun (WGS) entry which is preliminary data.</text>
</comment>
<dbReference type="Proteomes" id="UP000441162">
    <property type="component" value="Unassembled WGS sequence"/>
</dbReference>
<evidence type="ECO:0000313" key="9">
    <source>
        <dbReference type="Proteomes" id="UP000441162"/>
    </source>
</evidence>
<dbReference type="GO" id="GO:0006355">
    <property type="term" value="P:regulation of DNA-templated transcription"/>
    <property type="evidence" value="ECO:0007669"/>
    <property type="project" value="InterPro"/>
</dbReference>
<keyword evidence="1" id="KW-0802">TPR repeat</keyword>
<dbReference type="Proteomes" id="UP000481616">
    <property type="component" value="Unassembled WGS sequence"/>
</dbReference>
<organism evidence="6 9">
    <name type="scientific">Phocaeicola dorei</name>
    <dbReference type="NCBI Taxonomy" id="357276"/>
    <lineage>
        <taxon>Bacteria</taxon>
        <taxon>Pseudomonadati</taxon>
        <taxon>Bacteroidota</taxon>
        <taxon>Bacteroidia</taxon>
        <taxon>Bacteroidales</taxon>
        <taxon>Bacteroidaceae</taxon>
        <taxon>Phocaeicola</taxon>
    </lineage>
</organism>
<reference evidence="7" key="2">
    <citation type="submission" date="2023-10" db="EMBL/GenBank/DDBJ databases">
        <title>Genome of Potential pathogenic bacteria in Crohn's disease.</title>
        <authorList>
            <person name="Rodriguez-Palacios A."/>
        </authorList>
    </citation>
    <scope>NUCLEOTIDE SEQUENCE</scope>
    <source>
        <strain evidence="7">CavFT-hAR62</strain>
    </source>
</reference>
<evidence type="ECO:0000313" key="7">
    <source>
        <dbReference type="EMBL" id="MDU0271958.1"/>
    </source>
</evidence>
<dbReference type="EMBL" id="JAWDEV010000012">
    <property type="protein sequence ID" value="MDU0271958.1"/>
    <property type="molecule type" value="Genomic_DNA"/>
</dbReference>
<gene>
    <name evidence="6" type="ORF">F2Y51_15035</name>
    <name evidence="5" type="ORF">F2Y58_16015</name>
    <name evidence="4" type="ORF">F2Y61_14555</name>
    <name evidence="7" type="ORF">RVH45_19130</name>
</gene>
<reference evidence="8 9" key="1">
    <citation type="journal article" date="2019" name="Nat. Med.">
        <title>A library of human gut bacterial isolates paired with longitudinal multiomics data enables mechanistic microbiome research.</title>
        <authorList>
            <person name="Poyet M."/>
            <person name="Groussin M."/>
            <person name="Gibbons S.M."/>
            <person name="Avila-Pacheco J."/>
            <person name="Jiang X."/>
            <person name="Kearney S.M."/>
            <person name="Perrotta A.R."/>
            <person name="Berdy B."/>
            <person name="Zhao S."/>
            <person name="Lieberman T.D."/>
            <person name="Swanson P.K."/>
            <person name="Smith M."/>
            <person name="Roesemann S."/>
            <person name="Alexander J.E."/>
            <person name="Rich S.A."/>
            <person name="Livny J."/>
            <person name="Vlamakis H."/>
            <person name="Clish C."/>
            <person name="Bullock K."/>
            <person name="Deik A."/>
            <person name="Scott J."/>
            <person name="Pierce K.A."/>
            <person name="Xavier R.J."/>
            <person name="Alm E.J."/>
        </authorList>
    </citation>
    <scope>NUCLEOTIDE SEQUENCE [LARGE SCALE GENOMIC DNA]</scope>
    <source>
        <strain evidence="5 10">BIOML-A1</strain>
        <strain evidence="6 9">BIOML-A4</strain>
        <strain evidence="4 8">BIOML-A5</strain>
    </source>
</reference>
<evidence type="ECO:0000313" key="6">
    <source>
        <dbReference type="EMBL" id="KAA5403656.1"/>
    </source>
</evidence>
<protein>
    <submittedName>
        <fullName evidence="6">Uncharacterized protein</fullName>
    </submittedName>
</protein>
<feature type="transmembrane region" description="Helical" evidence="3">
    <location>
        <begin position="366"/>
        <end position="388"/>
    </location>
</feature>
<proteinExistence type="predicted"/>
<keyword evidence="3" id="KW-0812">Transmembrane</keyword>
<dbReference type="InterPro" id="IPR016032">
    <property type="entry name" value="Sig_transdc_resp-reg_C-effctor"/>
</dbReference>
<dbReference type="GO" id="GO:0003677">
    <property type="term" value="F:DNA binding"/>
    <property type="evidence" value="ECO:0007669"/>
    <property type="project" value="InterPro"/>
</dbReference>
<accession>A0A4Q5HQM4</accession>
<dbReference type="Proteomes" id="UP000347681">
    <property type="component" value="Unassembled WGS sequence"/>
</dbReference>
<feature type="repeat" description="TPR" evidence="1">
    <location>
        <begin position="189"/>
        <end position="222"/>
    </location>
</feature>
<dbReference type="SUPFAM" id="SSF48452">
    <property type="entry name" value="TPR-like"/>
    <property type="match status" value="1"/>
</dbReference>
<dbReference type="EMBL" id="VVZA01000013">
    <property type="protein sequence ID" value="KAA5403656.1"/>
    <property type="molecule type" value="Genomic_DNA"/>
</dbReference>
<keyword evidence="3" id="KW-0472">Membrane</keyword>
<dbReference type="SUPFAM" id="SSF46894">
    <property type="entry name" value="C-terminal effector domain of the bipartite response regulators"/>
    <property type="match status" value="1"/>
</dbReference>
<dbReference type="PROSITE" id="PS50005">
    <property type="entry name" value="TPR"/>
    <property type="match status" value="1"/>
</dbReference>
<dbReference type="InterPro" id="IPR019734">
    <property type="entry name" value="TPR_rpt"/>
</dbReference>